<dbReference type="EMBL" id="JACCFW010000001">
    <property type="protein sequence ID" value="NYJ76158.1"/>
    <property type="molecule type" value="Genomic_DNA"/>
</dbReference>
<accession>A0A853DHA0</accession>
<feature type="region of interest" description="Disordered" evidence="1">
    <location>
        <begin position="1"/>
        <end position="43"/>
    </location>
</feature>
<dbReference type="InterPro" id="IPR000182">
    <property type="entry name" value="GNAT_dom"/>
</dbReference>
<proteinExistence type="predicted"/>
<gene>
    <name evidence="3" type="ORF">HNR15_003121</name>
</gene>
<dbReference type="PANTHER" id="PTHR43441:SF11">
    <property type="entry name" value="RIBOSOMAL-PROTEIN-SERINE ACETYLTRANSFERASE"/>
    <property type="match status" value="1"/>
</dbReference>
<evidence type="ECO:0000256" key="1">
    <source>
        <dbReference type="SAM" id="MobiDB-lite"/>
    </source>
</evidence>
<dbReference type="Gene3D" id="3.40.630.30">
    <property type="match status" value="1"/>
</dbReference>
<comment type="caution">
    <text evidence="3">The sequence shown here is derived from an EMBL/GenBank/DDBJ whole genome shotgun (WGS) entry which is preliminary data.</text>
</comment>
<dbReference type="Pfam" id="PF13302">
    <property type="entry name" value="Acetyltransf_3"/>
    <property type="match status" value="1"/>
</dbReference>
<dbReference type="GO" id="GO:0005737">
    <property type="term" value="C:cytoplasm"/>
    <property type="evidence" value="ECO:0007669"/>
    <property type="project" value="TreeGrafter"/>
</dbReference>
<dbReference type="GO" id="GO:0008999">
    <property type="term" value="F:protein-N-terminal-alanine acetyltransferase activity"/>
    <property type="evidence" value="ECO:0007669"/>
    <property type="project" value="TreeGrafter"/>
</dbReference>
<organism evidence="3 4">
    <name type="scientific">Allobranchiibius huperziae</name>
    <dbReference type="NCBI Taxonomy" id="1874116"/>
    <lineage>
        <taxon>Bacteria</taxon>
        <taxon>Bacillati</taxon>
        <taxon>Actinomycetota</taxon>
        <taxon>Actinomycetes</taxon>
        <taxon>Micrococcales</taxon>
        <taxon>Dermacoccaceae</taxon>
        <taxon>Allobranchiibius</taxon>
    </lineage>
</organism>
<dbReference type="AlphaFoldDB" id="A0A853DHA0"/>
<reference evidence="3 4" key="1">
    <citation type="submission" date="2020-07" db="EMBL/GenBank/DDBJ databases">
        <title>Sequencing the genomes of 1000 actinobacteria strains.</title>
        <authorList>
            <person name="Klenk H.-P."/>
        </authorList>
    </citation>
    <scope>NUCLEOTIDE SEQUENCE [LARGE SCALE GENOMIC DNA]</scope>
    <source>
        <strain evidence="3 4">DSM 29531</strain>
    </source>
</reference>
<dbReference type="PROSITE" id="PS51186">
    <property type="entry name" value="GNAT"/>
    <property type="match status" value="1"/>
</dbReference>
<dbReference type="SUPFAM" id="SSF55729">
    <property type="entry name" value="Acyl-CoA N-acyltransferases (Nat)"/>
    <property type="match status" value="1"/>
</dbReference>
<dbReference type="InterPro" id="IPR016181">
    <property type="entry name" value="Acyl_CoA_acyltransferase"/>
</dbReference>
<dbReference type="PANTHER" id="PTHR43441">
    <property type="entry name" value="RIBOSOMAL-PROTEIN-SERINE ACETYLTRANSFERASE"/>
    <property type="match status" value="1"/>
</dbReference>
<dbReference type="InterPro" id="IPR051908">
    <property type="entry name" value="Ribosomal_N-acetyltransferase"/>
</dbReference>
<evidence type="ECO:0000259" key="2">
    <source>
        <dbReference type="PROSITE" id="PS51186"/>
    </source>
</evidence>
<dbReference type="RefSeq" id="WP_179483250.1">
    <property type="nucleotide sequence ID" value="NZ_JACCFW010000001.1"/>
</dbReference>
<evidence type="ECO:0000313" key="4">
    <source>
        <dbReference type="Proteomes" id="UP000571817"/>
    </source>
</evidence>
<sequence length="165" mass="18175">MGVFLRPQIPADLPSLTGGESPYDDFGPRAAHTSPRPPELDAPGALSVVVTEDRSLAGTVSWIWQHWGPNAASRNPMIGIWLRPSHRGRGIGRDAQAQLVDLFFRHTTVNRVEAHTDVDNIAEQRALEAAGFQREGVTRGAQWRDGSFHDGVLYAILRADPRPPR</sequence>
<protein>
    <submittedName>
        <fullName evidence="3">RimJ/RimL family protein N-acetyltransferase</fullName>
    </submittedName>
</protein>
<evidence type="ECO:0000313" key="3">
    <source>
        <dbReference type="EMBL" id="NYJ76158.1"/>
    </source>
</evidence>
<keyword evidence="3" id="KW-0808">Transferase</keyword>
<feature type="domain" description="N-acetyltransferase" evidence="2">
    <location>
        <begin position="3"/>
        <end position="159"/>
    </location>
</feature>
<keyword evidence="4" id="KW-1185">Reference proteome</keyword>
<dbReference type="GO" id="GO:1990189">
    <property type="term" value="F:protein N-terminal-serine acetyltransferase activity"/>
    <property type="evidence" value="ECO:0007669"/>
    <property type="project" value="TreeGrafter"/>
</dbReference>
<dbReference type="CDD" id="cd04301">
    <property type="entry name" value="NAT_SF"/>
    <property type="match status" value="1"/>
</dbReference>
<dbReference type="Proteomes" id="UP000571817">
    <property type="component" value="Unassembled WGS sequence"/>
</dbReference>
<name>A0A853DHA0_9MICO</name>